<sequence length="339" mass="37633">MLVRGRGLSLLEREEISRGIAAGLSGRVIAAGLGRDHGVVNREIARCGGRAGYRAHTAEWLAQARRARPKQRKVEACSRLLEAVNAGLAQRWSPRQISCRLAKDHPDAPELRVSHEAIYQALYCQARGALRADLKGVLRRGGTVRVSRAQRAAITAKREAIPDKIMISQRPAEAEDRAVPGHWEGDLIMGAGNRSAIITLVERSTRFVILQRVPYDHNADRVALLLTQAMGRLPQLLRRSLTWDQGREMTRHARFTIATGIPVFFADPHSPWQRGSNENTNGLLREFFPKGTDLSIHSQTDLDNVAYLLNGRPRQTLDFDTPAEVLDRMLTEAGEALTG</sequence>
<evidence type="ECO:0000256" key="1">
    <source>
        <dbReference type="ARBA" id="ARBA00002190"/>
    </source>
</evidence>
<proteinExistence type="inferred from homology"/>
<evidence type="ECO:0000259" key="6">
    <source>
        <dbReference type="PROSITE" id="PS50994"/>
    </source>
</evidence>
<dbReference type="GO" id="GO:0004803">
    <property type="term" value="F:transposase activity"/>
    <property type="evidence" value="ECO:0007669"/>
    <property type="project" value="InterPro"/>
</dbReference>
<dbReference type="NCBIfam" id="NF033563">
    <property type="entry name" value="transpos_IS30"/>
    <property type="match status" value="1"/>
</dbReference>
<keyword evidence="4" id="KW-0238">DNA-binding</keyword>
<protein>
    <submittedName>
        <fullName evidence="7">Putative transposase</fullName>
    </submittedName>
</protein>
<evidence type="ECO:0000313" key="7">
    <source>
        <dbReference type="EMBL" id="GAB48611.1"/>
    </source>
</evidence>
<dbReference type="GO" id="GO:0006313">
    <property type="term" value="P:DNA transposition"/>
    <property type="evidence" value="ECO:0007669"/>
    <property type="project" value="InterPro"/>
</dbReference>
<dbReference type="Gene3D" id="3.30.420.10">
    <property type="entry name" value="Ribonuclease H-like superfamily/Ribonuclease H"/>
    <property type="match status" value="1"/>
</dbReference>
<keyword evidence="5" id="KW-0233">DNA recombination</keyword>
<dbReference type="InterPro" id="IPR053392">
    <property type="entry name" value="Transposase_IS30-like"/>
</dbReference>
<name>H5USA3_9MICO</name>
<reference evidence="7 8" key="1">
    <citation type="submission" date="2012-02" db="EMBL/GenBank/DDBJ databases">
        <title>Whole genome shotgun sequence of Mobilicoccus pelagius NBRC 104925.</title>
        <authorList>
            <person name="Yoshida Y."/>
            <person name="Hosoyama A."/>
            <person name="Tsuchikane K."/>
            <person name="Katsumata H."/>
            <person name="Yamazaki S."/>
            <person name="Fujita N."/>
        </authorList>
    </citation>
    <scope>NUCLEOTIDE SEQUENCE [LARGE SCALE GENOMIC DNA]</scope>
    <source>
        <strain evidence="7 8">NBRC 104925</strain>
    </source>
</reference>
<dbReference type="PANTHER" id="PTHR10948">
    <property type="entry name" value="TRANSPOSASE"/>
    <property type="match status" value="1"/>
</dbReference>
<evidence type="ECO:0000256" key="5">
    <source>
        <dbReference type="ARBA" id="ARBA00023172"/>
    </source>
</evidence>
<dbReference type="InterPro" id="IPR051917">
    <property type="entry name" value="Transposase-Integrase"/>
</dbReference>
<dbReference type="InterPro" id="IPR001598">
    <property type="entry name" value="Transposase_IS30_CS"/>
</dbReference>
<dbReference type="Pfam" id="PF13936">
    <property type="entry name" value="HTH_38"/>
    <property type="match status" value="1"/>
</dbReference>
<dbReference type="InterPro" id="IPR001584">
    <property type="entry name" value="Integrase_cat-core"/>
</dbReference>
<dbReference type="PANTHER" id="PTHR10948:SF23">
    <property type="entry name" value="TRANSPOSASE INSI FOR INSERTION SEQUENCE ELEMENT IS30A-RELATED"/>
    <property type="match status" value="1"/>
</dbReference>
<keyword evidence="3" id="KW-0815">Transposition</keyword>
<dbReference type="InterPro" id="IPR036397">
    <property type="entry name" value="RNaseH_sf"/>
</dbReference>
<keyword evidence="8" id="KW-1185">Reference proteome</keyword>
<dbReference type="GO" id="GO:0003677">
    <property type="term" value="F:DNA binding"/>
    <property type="evidence" value="ECO:0007669"/>
    <property type="project" value="UniProtKB-KW"/>
</dbReference>
<dbReference type="AlphaFoldDB" id="H5USA3"/>
<gene>
    <name evidence="7" type="ORF">MOPEL_077_00010</name>
</gene>
<dbReference type="GO" id="GO:0005829">
    <property type="term" value="C:cytosol"/>
    <property type="evidence" value="ECO:0007669"/>
    <property type="project" value="TreeGrafter"/>
</dbReference>
<dbReference type="GO" id="GO:0015074">
    <property type="term" value="P:DNA integration"/>
    <property type="evidence" value="ECO:0007669"/>
    <property type="project" value="InterPro"/>
</dbReference>
<dbReference type="eggNOG" id="COG2826">
    <property type="taxonomic scope" value="Bacteria"/>
</dbReference>
<dbReference type="PROSITE" id="PS50994">
    <property type="entry name" value="INTEGRASE"/>
    <property type="match status" value="1"/>
</dbReference>
<accession>H5USA3</accession>
<evidence type="ECO:0000256" key="3">
    <source>
        <dbReference type="ARBA" id="ARBA00022578"/>
    </source>
</evidence>
<dbReference type="EMBL" id="BAFE01000055">
    <property type="protein sequence ID" value="GAB48611.1"/>
    <property type="molecule type" value="Genomic_DNA"/>
</dbReference>
<evidence type="ECO:0000256" key="4">
    <source>
        <dbReference type="ARBA" id="ARBA00023125"/>
    </source>
</evidence>
<comment type="caution">
    <text evidence="7">The sequence shown here is derived from an EMBL/GenBank/DDBJ whole genome shotgun (WGS) entry which is preliminary data.</text>
</comment>
<dbReference type="PROSITE" id="PS01043">
    <property type="entry name" value="TRANSPOSASE_IS30"/>
    <property type="match status" value="1"/>
</dbReference>
<comment type="similarity">
    <text evidence="2">Belongs to the transposase IS30 family.</text>
</comment>
<evidence type="ECO:0000313" key="8">
    <source>
        <dbReference type="Proteomes" id="UP000004367"/>
    </source>
</evidence>
<evidence type="ECO:0000256" key="2">
    <source>
        <dbReference type="ARBA" id="ARBA00006363"/>
    </source>
</evidence>
<dbReference type="RefSeq" id="WP_009482509.1">
    <property type="nucleotide sequence ID" value="NZ_BAFE01000055.1"/>
</dbReference>
<dbReference type="Pfam" id="PF00665">
    <property type="entry name" value="rve"/>
    <property type="match status" value="1"/>
</dbReference>
<comment type="function">
    <text evidence="1">Required for the transposition of the insertion element.</text>
</comment>
<feature type="domain" description="Integrase catalytic" evidence="6">
    <location>
        <begin position="167"/>
        <end position="330"/>
    </location>
</feature>
<dbReference type="InterPro" id="IPR012337">
    <property type="entry name" value="RNaseH-like_sf"/>
</dbReference>
<dbReference type="InterPro" id="IPR025246">
    <property type="entry name" value="IS30-like_HTH"/>
</dbReference>
<dbReference type="Proteomes" id="UP000004367">
    <property type="component" value="Unassembled WGS sequence"/>
</dbReference>
<organism evidence="7 8">
    <name type="scientific">Mobilicoccus pelagius NBRC 104925</name>
    <dbReference type="NCBI Taxonomy" id="1089455"/>
    <lineage>
        <taxon>Bacteria</taxon>
        <taxon>Bacillati</taxon>
        <taxon>Actinomycetota</taxon>
        <taxon>Actinomycetes</taxon>
        <taxon>Micrococcales</taxon>
        <taxon>Dermatophilaceae</taxon>
        <taxon>Mobilicoccus</taxon>
    </lineage>
</organism>
<dbReference type="SUPFAM" id="SSF53098">
    <property type="entry name" value="Ribonuclease H-like"/>
    <property type="match status" value="1"/>
</dbReference>